<dbReference type="CDD" id="cd00085">
    <property type="entry name" value="HNHc"/>
    <property type="match status" value="1"/>
</dbReference>
<dbReference type="GO" id="GO:0003676">
    <property type="term" value="F:nucleic acid binding"/>
    <property type="evidence" value="ECO:0007669"/>
    <property type="project" value="InterPro"/>
</dbReference>
<dbReference type="InterPro" id="IPR002711">
    <property type="entry name" value="HNH"/>
</dbReference>
<evidence type="ECO:0000313" key="3">
    <source>
        <dbReference type="EMBL" id="NLA55699.1"/>
    </source>
</evidence>
<evidence type="ECO:0000259" key="2">
    <source>
        <dbReference type="SMART" id="SM00507"/>
    </source>
</evidence>
<feature type="compositionally biased region" description="Basic and acidic residues" evidence="1">
    <location>
        <begin position="375"/>
        <end position="389"/>
    </location>
</feature>
<proteinExistence type="predicted"/>
<reference evidence="3 4" key="1">
    <citation type="journal article" date="2020" name="Biotechnol. Biofuels">
        <title>New insights from the biogas microbiome by comprehensive genome-resolved metagenomics of nearly 1600 species originating from multiple anaerobic digesters.</title>
        <authorList>
            <person name="Campanaro S."/>
            <person name="Treu L."/>
            <person name="Rodriguez-R L.M."/>
            <person name="Kovalovszki A."/>
            <person name="Ziels R.M."/>
            <person name="Maus I."/>
            <person name="Zhu X."/>
            <person name="Kougias P.G."/>
            <person name="Basile A."/>
            <person name="Luo G."/>
            <person name="Schluter A."/>
            <person name="Konstantinidis K.T."/>
            <person name="Angelidaki I."/>
        </authorList>
    </citation>
    <scope>NUCLEOTIDE SEQUENCE [LARGE SCALE GENOMIC DNA]</scope>
    <source>
        <strain evidence="3">AS15tlH2ME_198</strain>
    </source>
</reference>
<accession>A0A7X6SV25</accession>
<keyword evidence="3" id="KW-0540">Nuclease</keyword>
<dbReference type="Pfam" id="PF01844">
    <property type="entry name" value="HNH"/>
    <property type="match status" value="1"/>
</dbReference>
<feature type="domain" description="HNH nuclease" evidence="2">
    <location>
        <begin position="271"/>
        <end position="324"/>
    </location>
</feature>
<dbReference type="SMART" id="SM00507">
    <property type="entry name" value="HNHc"/>
    <property type="match status" value="1"/>
</dbReference>
<feature type="region of interest" description="Disordered" evidence="1">
    <location>
        <begin position="327"/>
        <end position="389"/>
    </location>
</feature>
<dbReference type="AlphaFoldDB" id="A0A7X6SV25"/>
<name>A0A7X6SV25_9CORY</name>
<protein>
    <submittedName>
        <fullName evidence="3">HNH endonuclease</fullName>
    </submittedName>
</protein>
<dbReference type="EMBL" id="JAAZHI010000112">
    <property type="protein sequence ID" value="NLA55699.1"/>
    <property type="molecule type" value="Genomic_DNA"/>
</dbReference>
<dbReference type="Gene3D" id="1.10.30.50">
    <property type="match status" value="1"/>
</dbReference>
<dbReference type="InterPro" id="IPR003615">
    <property type="entry name" value="HNH_nuc"/>
</dbReference>
<evidence type="ECO:0000313" key="4">
    <source>
        <dbReference type="Proteomes" id="UP000557899"/>
    </source>
</evidence>
<gene>
    <name evidence="3" type="ORF">GX859_05280</name>
</gene>
<keyword evidence="3" id="KW-0255">Endonuclease</keyword>
<comment type="caution">
    <text evidence="3">The sequence shown here is derived from an EMBL/GenBank/DDBJ whole genome shotgun (WGS) entry which is preliminary data.</text>
</comment>
<sequence length="389" mass="42094">MNTLEMLRALRAMTVLGDIASGAVTVADLEALGIRDAAAWVRHAATYHGPTRQRARQAAARAAGAGLSPDALMVVEKHVRKLLAGAAVTEWELRVELCALRGTVAEIDRAAADRVREYNRGVEDAERKAYGRRALKGGKNTDGLGNRTFTVTGPERVIAGVLGGIRTVAGQLRRDDPRLTYEQAMFDAFLATRKGGVGPAREVVVTVLPLPESMKVLRQEGDETVFARTDGTTITGAELVAEAMADEGYVGIFDPVHGGVNMYRDERFANFKQRVLLSAETIVCPYPGCTTPASECEVHHLTAWAEGGETNIRNLTMLCRLHNARHDDDPDAPPRPATAGWRGHPAGWSTTHRTAGHPAGTSTRSATAPRWPWSVRDDPAVPEHLPRLP</sequence>
<dbReference type="GO" id="GO:0004519">
    <property type="term" value="F:endonuclease activity"/>
    <property type="evidence" value="ECO:0007669"/>
    <property type="project" value="UniProtKB-KW"/>
</dbReference>
<evidence type="ECO:0000256" key="1">
    <source>
        <dbReference type="SAM" id="MobiDB-lite"/>
    </source>
</evidence>
<dbReference type="GO" id="GO:0008270">
    <property type="term" value="F:zinc ion binding"/>
    <property type="evidence" value="ECO:0007669"/>
    <property type="project" value="InterPro"/>
</dbReference>
<dbReference type="Proteomes" id="UP000557899">
    <property type="component" value="Unassembled WGS sequence"/>
</dbReference>
<keyword evidence="3" id="KW-0378">Hydrolase</keyword>
<organism evidence="3 4">
    <name type="scientific">Corynebacterium humireducens</name>
    <dbReference type="NCBI Taxonomy" id="1223514"/>
    <lineage>
        <taxon>Bacteria</taxon>
        <taxon>Bacillati</taxon>
        <taxon>Actinomycetota</taxon>
        <taxon>Actinomycetes</taxon>
        <taxon>Mycobacteriales</taxon>
        <taxon>Corynebacteriaceae</taxon>
        <taxon>Corynebacterium</taxon>
    </lineage>
</organism>